<proteinExistence type="inferred from homology"/>
<dbReference type="GO" id="GO:0002098">
    <property type="term" value="P:tRNA wobble uridine modification"/>
    <property type="evidence" value="ECO:0007669"/>
    <property type="project" value="InterPro"/>
</dbReference>
<dbReference type="NCBIfam" id="TIGR00452">
    <property type="entry name" value="tRNA 5-methoxyuridine(34)/uridine 5-oxyacetic acid(34) synthase CmoB"/>
    <property type="match status" value="1"/>
</dbReference>
<gene>
    <name evidence="3" type="ORF">B6S12_04960</name>
</gene>
<dbReference type="SUPFAM" id="SSF53335">
    <property type="entry name" value="S-adenosyl-L-methionine-dependent methyltransferases"/>
    <property type="match status" value="1"/>
</dbReference>
<comment type="caution">
    <text evidence="3">The sequence shown here is derived from an EMBL/GenBank/DDBJ whole genome shotgun (WGS) entry which is preliminary data.</text>
</comment>
<reference evidence="3 4" key="1">
    <citation type="submission" date="2017-03" db="EMBL/GenBank/DDBJ databases">
        <title>Genomic and clinical evidence uncovers the enterohepatic species Helicobacter valdiviensis as a potential human intestinal pathogen.</title>
        <authorList>
            <person name="Fresia P."/>
            <person name="Jara R."/>
            <person name="Sierra R."/>
            <person name="Ferres I."/>
            <person name="Greif G."/>
            <person name="Iraola G."/>
            <person name="Collado L."/>
        </authorList>
    </citation>
    <scope>NUCLEOTIDE SEQUENCE [LARGE SCALE GENOMIC DNA]</scope>
    <source>
        <strain evidence="3 4">WBE14</strain>
    </source>
</reference>
<evidence type="ECO:0000313" key="4">
    <source>
        <dbReference type="Proteomes" id="UP000249746"/>
    </source>
</evidence>
<accession>A0A2W6NHF4</accession>
<dbReference type="InterPro" id="IPR010017">
    <property type="entry name" value="CmoB"/>
</dbReference>
<keyword evidence="2" id="KW-0819">tRNA processing</keyword>
<organism evidence="3 4">
    <name type="scientific">Helicobacter valdiviensis</name>
    <dbReference type="NCBI Taxonomy" id="1458358"/>
    <lineage>
        <taxon>Bacteria</taxon>
        <taxon>Pseudomonadati</taxon>
        <taxon>Campylobacterota</taxon>
        <taxon>Epsilonproteobacteria</taxon>
        <taxon>Campylobacterales</taxon>
        <taxon>Helicobacteraceae</taxon>
        <taxon>Helicobacter</taxon>
    </lineage>
</organism>
<dbReference type="InterPro" id="IPR027555">
    <property type="entry name" value="Mo5U34_MeTrfas-like"/>
</dbReference>
<dbReference type="GO" id="GO:0016765">
    <property type="term" value="F:transferase activity, transferring alkyl or aryl (other than methyl) groups"/>
    <property type="evidence" value="ECO:0007669"/>
    <property type="project" value="InterPro"/>
</dbReference>
<sequence>MNLKSIKEEREASLGYKHILPLVEELKKIKKIEKSELMGAKLSFKEAVEIELPNASKKTLELIGAVAKSLIPWRKGPFKINELVIDSEWNSSIKYNLLEPHLNLRDKVVADIGANNGYYMLQMLSKQPAKVIGFDPMPLCKLQFEFLTSLIGEVPLVFEMLGVEDLPFYEVKFDVALCLGVLYHRKSPLDCIKLVYNSLKKGGEAIFDSIIIPGNELVCLCPQDRYAKMPNVYFIPTLETFKNWLVKCGFREVYHIATLKTGIEEQRKTEWSSKESLEDFLDSTKEKTIEGYPAPFRAYLKAKKP</sequence>
<name>A0A2W6NHF4_9HELI</name>
<evidence type="ECO:0000256" key="1">
    <source>
        <dbReference type="ARBA" id="ARBA00022679"/>
    </source>
</evidence>
<evidence type="ECO:0000313" key="3">
    <source>
        <dbReference type="EMBL" id="PZT48280.1"/>
    </source>
</evidence>
<keyword evidence="1" id="KW-0808">Transferase</keyword>
<protein>
    <submittedName>
        <fullName evidence="3">tRNA 5-methoxyuridine(34)/uridine 5-oxyacetic acid(34) synthase CmoB</fullName>
    </submittedName>
</protein>
<dbReference type="OrthoDB" id="9765084at2"/>
<dbReference type="Gene3D" id="3.40.50.150">
    <property type="entry name" value="Vaccinia Virus protein VP39"/>
    <property type="match status" value="1"/>
</dbReference>
<dbReference type="EMBL" id="NBIU01000010">
    <property type="protein sequence ID" value="PZT48280.1"/>
    <property type="molecule type" value="Genomic_DNA"/>
</dbReference>
<evidence type="ECO:0000256" key="2">
    <source>
        <dbReference type="ARBA" id="ARBA00022694"/>
    </source>
</evidence>
<dbReference type="NCBIfam" id="NF011650">
    <property type="entry name" value="PRK15068.1"/>
    <property type="match status" value="1"/>
</dbReference>
<keyword evidence="4" id="KW-1185">Reference proteome</keyword>
<dbReference type="RefSeq" id="WP_111229711.1">
    <property type="nucleotide sequence ID" value="NZ_NBIU01000010.1"/>
</dbReference>
<dbReference type="CDD" id="cd02440">
    <property type="entry name" value="AdoMet_MTases"/>
    <property type="match status" value="1"/>
</dbReference>
<dbReference type="HAMAP" id="MF_01590">
    <property type="entry name" value="tRNA_carboxymethyltr_CmoB"/>
    <property type="match status" value="1"/>
</dbReference>
<dbReference type="InterPro" id="IPR029063">
    <property type="entry name" value="SAM-dependent_MTases_sf"/>
</dbReference>
<dbReference type="Proteomes" id="UP000249746">
    <property type="component" value="Unassembled WGS sequence"/>
</dbReference>
<dbReference type="Pfam" id="PF08003">
    <property type="entry name" value="Methyltransf_9"/>
    <property type="match status" value="1"/>
</dbReference>
<dbReference type="AlphaFoldDB" id="A0A2W6NHF4"/>